<sequence length="116" mass="13719">MFFFLILFLVVLFIVMLLFLIVDPYVLAIVILQWLRRLSMVMMFAAMHKILSGWLKKADLWCPYYVYEEILGVFSSQDLLQLTEDIVQSALPSLSDPFILECLKHFVTYDLVFIWD</sequence>
<evidence type="ECO:0000313" key="2">
    <source>
        <dbReference type="EMBL" id="PBK99306.1"/>
    </source>
</evidence>
<evidence type="ECO:0000313" key="3">
    <source>
        <dbReference type="Proteomes" id="UP000217790"/>
    </source>
</evidence>
<keyword evidence="1" id="KW-1133">Transmembrane helix</keyword>
<keyword evidence="1" id="KW-0812">Transmembrane</keyword>
<keyword evidence="1" id="KW-0472">Membrane</keyword>
<protein>
    <submittedName>
        <fullName evidence="2">Uncharacterized protein</fullName>
    </submittedName>
</protein>
<feature type="transmembrane region" description="Helical" evidence="1">
    <location>
        <begin position="6"/>
        <end position="35"/>
    </location>
</feature>
<gene>
    <name evidence="2" type="ORF">ARMGADRAFT_1025554</name>
</gene>
<keyword evidence="3" id="KW-1185">Reference proteome</keyword>
<accession>A0A2H3EJC1</accession>
<reference evidence="3" key="1">
    <citation type="journal article" date="2017" name="Nat. Ecol. Evol.">
        <title>Genome expansion and lineage-specific genetic innovations in the forest pathogenic fungi Armillaria.</title>
        <authorList>
            <person name="Sipos G."/>
            <person name="Prasanna A.N."/>
            <person name="Walter M.C."/>
            <person name="O'Connor E."/>
            <person name="Balint B."/>
            <person name="Krizsan K."/>
            <person name="Kiss B."/>
            <person name="Hess J."/>
            <person name="Varga T."/>
            <person name="Slot J."/>
            <person name="Riley R."/>
            <person name="Boka B."/>
            <person name="Rigling D."/>
            <person name="Barry K."/>
            <person name="Lee J."/>
            <person name="Mihaltcheva S."/>
            <person name="LaButti K."/>
            <person name="Lipzen A."/>
            <person name="Waldron R."/>
            <person name="Moloney N.M."/>
            <person name="Sperisen C."/>
            <person name="Kredics L."/>
            <person name="Vagvoelgyi C."/>
            <person name="Patrignani A."/>
            <person name="Fitzpatrick D."/>
            <person name="Nagy I."/>
            <person name="Doyle S."/>
            <person name="Anderson J.B."/>
            <person name="Grigoriev I.V."/>
            <person name="Gueldener U."/>
            <person name="Muensterkoetter M."/>
            <person name="Nagy L.G."/>
        </authorList>
    </citation>
    <scope>NUCLEOTIDE SEQUENCE [LARGE SCALE GENOMIC DNA]</scope>
    <source>
        <strain evidence="3">Ar21-2</strain>
    </source>
</reference>
<dbReference type="Proteomes" id="UP000217790">
    <property type="component" value="Unassembled WGS sequence"/>
</dbReference>
<dbReference type="AlphaFoldDB" id="A0A2H3EJC1"/>
<proteinExistence type="predicted"/>
<dbReference type="EMBL" id="KZ293647">
    <property type="protein sequence ID" value="PBK99306.1"/>
    <property type="molecule type" value="Genomic_DNA"/>
</dbReference>
<dbReference type="InParanoid" id="A0A2H3EJC1"/>
<organism evidence="2 3">
    <name type="scientific">Armillaria gallica</name>
    <name type="common">Bulbous honey fungus</name>
    <name type="synonym">Armillaria bulbosa</name>
    <dbReference type="NCBI Taxonomy" id="47427"/>
    <lineage>
        <taxon>Eukaryota</taxon>
        <taxon>Fungi</taxon>
        <taxon>Dikarya</taxon>
        <taxon>Basidiomycota</taxon>
        <taxon>Agaricomycotina</taxon>
        <taxon>Agaricomycetes</taxon>
        <taxon>Agaricomycetidae</taxon>
        <taxon>Agaricales</taxon>
        <taxon>Marasmiineae</taxon>
        <taxon>Physalacriaceae</taxon>
        <taxon>Armillaria</taxon>
    </lineage>
</organism>
<evidence type="ECO:0000256" key="1">
    <source>
        <dbReference type="SAM" id="Phobius"/>
    </source>
</evidence>
<name>A0A2H3EJC1_ARMGA</name>